<evidence type="ECO:0000313" key="11">
    <source>
        <dbReference type="Proteomes" id="UP000785613"/>
    </source>
</evidence>
<evidence type="ECO:0000256" key="8">
    <source>
        <dbReference type="ARBA" id="ARBA00023012"/>
    </source>
</evidence>
<comment type="catalytic activity">
    <reaction evidence="1">
        <text>ATP + protein L-histidine = ADP + protein N-phospho-L-histidine.</text>
        <dbReference type="EC" id="2.7.13.3"/>
    </reaction>
</comment>
<dbReference type="InterPro" id="IPR036890">
    <property type="entry name" value="HATPase_C_sf"/>
</dbReference>
<accession>A0ABX0LMQ2</accession>
<evidence type="ECO:0000256" key="3">
    <source>
        <dbReference type="ARBA" id="ARBA00022553"/>
    </source>
</evidence>
<dbReference type="RefSeq" id="WP_167226458.1">
    <property type="nucleotide sequence ID" value="NZ_VUYU01000010.1"/>
</dbReference>
<dbReference type="CDD" id="cd00075">
    <property type="entry name" value="HATPase"/>
    <property type="match status" value="1"/>
</dbReference>
<dbReference type="InterPro" id="IPR003661">
    <property type="entry name" value="HisK_dim/P_dom"/>
</dbReference>
<keyword evidence="11" id="KW-1185">Reference proteome</keyword>
<proteinExistence type="predicted"/>
<dbReference type="GO" id="GO:0016301">
    <property type="term" value="F:kinase activity"/>
    <property type="evidence" value="ECO:0007669"/>
    <property type="project" value="UniProtKB-KW"/>
</dbReference>
<dbReference type="PANTHER" id="PTHR42878">
    <property type="entry name" value="TWO-COMPONENT HISTIDINE KINASE"/>
    <property type="match status" value="1"/>
</dbReference>
<dbReference type="Pfam" id="PF02518">
    <property type="entry name" value="HATPase_c"/>
    <property type="match status" value="1"/>
</dbReference>
<dbReference type="PRINTS" id="PR00344">
    <property type="entry name" value="BCTRLSENSOR"/>
</dbReference>
<feature type="domain" description="Histidine kinase" evidence="9">
    <location>
        <begin position="158"/>
        <end position="376"/>
    </location>
</feature>
<dbReference type="SMART" id="SM00388">
    <property type="entry name" value="HisKA"/>
    <property type="match status" value="1"/>
</dbReference>
<keyword evidence="4" id="KW-0808">Transferase</keyword>
<dbReference type="InterPro" id="IPR050351">
    <property type="entry name" value="BphY/WalK/GraS-like"/>
</dbReference>
<dbReference type="InterPro" id="IPR004358">
    <property type="entry name" value="Sig_transdc_His_kin-like_C"/>
</dbReference>
<dbReference type="InterPro" id="IPR003594">
    <property type="entry name" value="HATPase_dom"/>
</dbReference>
<evidence type="ECO:0000256" key="1">
    <source>
        <dbReference type="ARBA" id="ARBA00000085"/>
    </source>
</evidence>
<evidence type="ECO:0000256" key="6">
    <source>
        <dbReference type="ARBA" id="ARBA00022777"/>
    </source>
</evidence>
<organism evidence="10 11">
    <name type="scientific">Massilia rubra</name>
    <dbReference type="NCBI Taxonomy" id="2607910"/>
    <lineage>
        <taxon>Bacteria</taxon>
        <taxon>Pseudomonadati</taxon>
        <taxon>Pseudomonadota</taxon>
        <taxon>Betaproteobacteria</taxon>
        <taxon>Burkholderiales</taxon>
        <taxon>Oxalobacteraceae</taxon>
        <taxon>Telluria group</taxon>
        <taxon>Massilia</taxon>
    </lineage>
</organism>
<dbReference type="PROSITE" id="PS50109">
    <property type="entry name" value="HIS_KIN"/>
    <property type="match status" value="1"/>
</dbReference>
<keyword evidence="6 10" id="KW-0418">Kinase</keyword>
<sequence length="383" mass="41236">MRLDRFIKERMEAILTEWEAFAQTLLPAASQMTDLALRDHARQILQAIALDIETSQNPQQQIAKSQGLAPDTVEGESAASIHGALRQASNFSLLQLSAEFRALRATVLRLWLPQVQRMTSDVADEMVRFNEAIDQALAESVVTYSARADHMRELFLAILGHDLRAPLSSMSMAGELLSRKQVDAAQASEIGGRVKRGARLMSSMVDDLIGYTRTQLGGGMPTVLREVDLGDVCRAALADAHATHPATRFELEADEAIKGQYDPVRLHQLLTNLMVNAAQYGTRGAAVRIVARAHPDAVTVAVTNDGPVIPPSALESIFSPLIQLPGDGEAEARPRTSLGLGLFVAREIAAAHGGTLNVTSSAECGTTFTAHLPRAPKAQLANA</sequence>
<evidence type="ECO:0000256" key="5">
    <source>
        <dbReference type="ARBA" id="ARBA00022741"/>
    </source>
</evidence>
<keyword evidence="8" id="KW-0902">Two-component regulatory system</keyword>
<dbReference type="Pfam" id="PF00512">
    <property type="entry name" value="HisKA"/>
    <property type="match status" value="1"/>
</dbReference>
<keyword evidence="5" id="KW-0547">Nucleotide-binding</keyword>
<gene>
    <name evidence="10" type="ORF">F0185_17190</name>
</gene>
<dbReference type="Gene3D" id="1.10.287.130">
    <property type="match status" value="1"/>
</dbReference>
<dbReference type="InterPro" id="IPR036097">
    <property type="entry name" value="HisK_dim/P_sf"/>
</dbReference>
<evidence type="ECO:0000256" key="7">
    <source>
        <dbReference type="ARBA" id="ARBA00022840"/>
    </source>
</evidence>
<dbReference type="SMART" id="SM00387">
    <property type="entry name" value="HATPase_c"/>
    <property type="match status" value="1"/>
</dbReference>
<evidence type="ECO:0000256" key="2">
    <source>
        <dbReference type="ARBA" id="ARBA00012438"/>
    </source>
</evidence>
<evidence type="ECO:0000259" key="9">
    <source>
        <dbReference type="PROSITE" id="PS50109"/>
    </source>
</evidence>
<dbReference type="SUPFAM" id="SSF55874">
    <property type="entry name" value="ATPase domain of HSP90 chaperone/DNA topoisomerase II/histidine kinase"/>
    <property type="match status" value="1"/>
</dbReference>
<dbReference type="Gene3D" id="3.30.565.10">
    <property type="entry name" value="Histidine kinase-like ATPase, C-terminal domain"/>
    <property type="match status" value="1"/>
</dbReference>
<reference evidence="10 11" key="1">
    <citation type="submission" date="2019-09" db="EMBL/GenBank/DDBJ databases">
        <title>Taxonomy of Antarctic Massilia spp.: description of Massilia rubra sp. nov., Massilia aquatica sp. nov., Massilia mucilaginosa sp. nov., Massilia frigida sp. nov. isolated from streams, lakes and regoliths.</title>
        <authorList>
            <person name="Holochova P."/>
            <person name="Sedlacek I."/>
            <person name="Kralova S."/>
            <person name="Maslanova I."/>
            <person name="Busse H.-J."/>
            <person name="Stankova E."/>
            <person name="Vrbovska V."/>
            <person name="Kovarovic V."/>
            <person name="Bartak M."/>
            <person name="Svec P."/>
            <person name="Pantucek R."/>
        </authorList>
    </citation>
    <scope>NUCLEOTIDE SEQUENCE [LARGE SCALE GENOMIC DNA]</scope>
    <source>
        <strain evidence="10 11">CCM 8692</strain>
    </source>
</reference>
<dbReference type="EMBL" id="VUYU01000010">
    <property type="protein sequence ID" value="NHZ35304.1"/>
    <property type="molecule type" value="Genomic_DNA"/>
</dbReference>
<keyword evidence="3" id="KW-0597">Phosphoprotein</keyword>
<evidence type="ECO:0000313" key="10">
    <source>
        <dbReference type="EMBL" id="NHZ35304.1"/>
    </source>
</evidence>
<dbReference type="Proteomes" id="UP000785613">
    <property type="component" value="Unassembled WGS sequence"/>
</dbReference>
<dbReference type="CDD" id="cd00082">
    <property type="entry name" value="HisKA"/>
    <property type="match status" value="1"/>
</dbReference>
<name>A0ABX0LMQ2_9BURK</name>
<protein>
    <recommendedName>
        <fullName evidence="2">histidine kinase</fullName>
        <ecNumber evidence="2">2.7.13.3</ecNumber>
    </recommendedName>
</protein>
<dbReference type="EC" id="2.7.13.3" evidence="2"/>
<dbReference type="PANTHER" id="PTHR42878:SF7">
    <property type="entry name" value="SENSOR HISTIDINE KINASE GLRK"/>
    <property type="match status" value="1"/>
</dbReference>
<dbReference type="InterPro" id="IPR005467">
    <property type="entry name" value="His_kinase_dom"/>
</dbReference>
<evidence type="ECO:0000256" key="4">
    <source>
        <dbReference type="ARBA" id="ARBA00022679"/>
    </source>
</evidence>
<comment type="caution">
    <text evidence="10">The sequence shown here is derived from an EMBL/GenBank/DDBJ whole genome shotgun (WGS) entry which is preliminary data.</text>
</comment>
<dbReference type="SUPFAM" id="SSF47384">
    <property type="entry name" value="Homodimeric domain of signal transducing histidine kinase"/>
    <property type="match status" value="1"/>
</dbReference>
<keyword evidence="7" id="KW-0067">ATP-binding</keyword>